<dbReference type="Gene3D" id="3.40.190.10">
    <property type="entry name" value="Periplasmic binding protein-like II"/>
    <property type="match status" value="2"/>
</dbReference>
<reference evidence="2" key="1">
    <citation type="submission" date="2019-08" db="EMBL/GenBank/DDBJ databases">
        <authorList>
            <person name="Kucharzyk K."/>
            <person name="Murdoch R.W."/>
            <person name="Higgins S."/>
            <person name="Loffler F."/>
        </authorList>
    </citation>
    <scope>NUCLEOTIDE SEQUENCE</scope>
</reference>
<dbReference type="PIRSF" id="PIRSF002825">
    <property type="entry name" value="CfbpA"/>
    <property type="match status" value="1"/>
</dbReference>
<dbReference type="GO" id="GO:0030976">
    <property type="term" value="F:thiamine pyrophosphate binding"/>
    <property type="evidence" value="ECO:0007669"/>
    <property type="project" value="TreeGrafter"/>
</dbReference>
<dbReference type="PANTHER" id="PTHR30006:SF2">
    <property type="entry name" value="ABC TRANSPORTER SUBSTRATE-BINDING PROTEIN"/>
    <property type="match status" value="1"/>
</dbReference>
<dbReference type="SUPFAM" id="SSF53850">
    <property type="entry name" value="Periplasmic binding protein-like II"/>
    <property type="match status" value="1"/>
</dbReference>
<dbReference type="EMBL" id="VSSQ01048481">
    <property type="protein sequence ID" value="MPN02527.1"/>
    <property type="molecule type" value="Genomic_DNA"/>
</dbReference>
<evidence type="ECO:0000313" key="2">
    <source>
        <dbReference type="EMBL" id="MPN02527.1"/>
    </source>
</evidence>
<dbReference type="GO" id="GO:0030288">
    <property type="term" value="C:outer membrane-bounded periplasmic space"/>
    <property type="evidence" value="ECO:0007669"/>
    <property type="project" value="TreeGrafter"/>
</dbReference>
<protein>
    <submittedName>
        <fullName evidence="2">Uncharacterized protein</fullName>
    </submittedName>
</protein>
<dbReference type="Pfam" id="PF13416">
    <property type="entry name" value="SBP_bac_8"/>
    <property type="match status" value="1"/>
</dbReference>
<sequence>MIPAFEEATGITVELISAGTGDCITRIDSEKENPQADVLWGGANLGTYNSNPDLWESYTSANDANLPTEYQSYNGYYSNYALDGSAALLINLDVFAELGLNPDDFTGYNSLLWPELKGKIAMGDPTASSSAWAELSNMLLVMGTEPYDDAAWAWVETFIAQLDGIILSSSSAIYKGVSAGEYAVGVSYEDPCVSLLVDGATNVKIVYPEEGAVWLPAAAAIVKGAPHLDNAKLFIDFLQSEAGQQAIATTTARPVITTITNTAPEIIPFSEINVKIEDIPYVAEHKAEWQEKWANLVTN</sequence>
<gene>
    <name evidence="2" type="ORF">SDC9_149743</name>
</gene>
<dbReference type="InterPro" id="IPR006059">
    <property type="entry name" value="SBP"/>
</dbReference>
<dbReference type="PANTHER" id="PTHR30006">
    <property type="entry name" value="THIAMINE-BINDING PERIPLASMIC PROTEIN-RELATED"/>
    <property type="match status" value="1"/>
</dbReference>
<dbReference type="InterPro" id="IPR026045">
    <property type="entry name" value="Ferric-bd"/>
</dbReference>
<name>A0A645EL72_9ZZZZ</name>
<evidence type="ECO:0000256" key="1">
    <source>
        <dbReference type="ARBA" id="ARBA00022729"/>
    </source>
</evidence>
<proteinExistence type="predicted"/>
<organism evidence="2">
    <name type="scientific">bioreactor metagenome</name>
    <dbReference type="NCBI Taxonomy" id="1076179"/>
    <lineage>
        <taxon>unclassified sequences</taxon>
        <taxon>metagenomes</taxon>
        <taxon>ecological metagenomes</taxon>
    </lineage>
</organism>
<dbReference type="GO" id="GO:0015888">
    <property type="term" value="P:thiamine transport"/>
    <property type="evidence" value="ECO:0007669"/>
    <property type="project" value="TreeGrafter"/>
</dbReference>
<dbReference type="GO" id="GO:0030975">
    <property type="term" value="F:thiamine binding"/>
    <property type="evidence" value="ECO:0007669"/>
    <property type="project" value="TreeGrafter"/>
</dbReference>
<dbReference type="AlphaFoldDB" id="A0A645EL72"/>
<comment type="caution">
    <text evidence="2">The sequence shown here is derived from an EMBL/GenBank/DDBJ whole genome shotgun (WGS) entry which is preliminary data.</text>
</comment>
<accession>A0A645EL72</accession>
<keyword evidence="1" id="KW-0732">Signal</keyword>